<dbReference type="Proteomes" id="UP001057580">
    <property type="component" value="Chromosome"/>
</dbReference>
<feature type="compositionally biased region" description="Acidic residues" evidence="1">
    <location>
        <begin position="115"/>
        <end position="146"/>
    </location>
</feature>
<gene>
    <name evidence="2" type="ORF">N0B31_16320</name>
</gene>
<dbReference type="AlphaFoldDB" id="A0A9E7R101"/>
<feature type="compositionally biased region" description="Acidic residues" evidence="1">
    <location>
        <begin position="225"/>
        <end position="235"/>
    </location>
</feature>
<evidence type="ECO:0000256" key="1">
    <source>
        <dbReference type="SAM" id="MobiDB-lite"/>
    </source>
</evidence>
<name>A0A9E7R101_9EURY</name>
<evidence type="ECO:0000313" key="3">
    <source>
        <dbReference type="Proteomes" id="UP001057580"/>
    </source>
</evidence>
<accession>A0A9E7R101</accession>
<protein>
    <submittedName>
        <fullName evidence="2">Uncharacterized protein</fullName>
    </submittedName>
</protein>
<reference evidence="2" key="1">
    <citation type="submission" date="2022-09" db="EMBL/GenBank/DDBJ databases">
        <title>Diverse halophilic archaea isolated from saline environments.</title>
        <authorList>
            <person name="Cui H.-L."/>
        </authorList>
    </citation>
    <scope>NUCLEOTIDE SEQUENCE</scope>
    <source>
        <strain evidence="2">ZS-35-S2</strain>
    </source>
</reference>
<dbReference type="EMBL" id="CP104003">
    <property type="protein sequence ID" value="UWM53690.1"/>
    <property type="molecule type" value="Genomic_DNA"/>
</dbReference>
<feature type="compositionally biased region" description="Acidic residues" evidence="1">
    <location>
        <begin position="80"/>
        <end position="95"/>
    </location>
</feature>
<dbReference type="RefSeq" id="WP_260592684.1">
    <property type="nucleotide sequence ID" value="NZ_CP104003.1"/>
</dbReference>
<proteinExistence type="predicted"/>
<feature type="region of interest" description="Disordered" evidence="1">
    <location>
        <begin position="55"/>
        <end position="296"/>
    </location>
</feature>
<dbReference type="Pfam" id="PF23373">
    <property type="entry name" value="DUF7093"/>
    <property type="match status" value="1"/>
</dbReference>
<dbReference type="KEGG" id="ssai:N0B31_16320"/>
<sequence length="312" mass="31804">MGLRCSLFGHTFTETDARRDREVRGDEVVTVVKTVERCSNCGAERVVSENKEVVSVVDADDVEEPEARTDETGAGNEAEAAVDADAEDGPDEESTPTDGAAATDEPATDAGGEAGAEDGADDEESATAPDLDPDADPEAEDVEFITETDGSLGGGDEVDVDVDEEAPEGGIGGMAARSGAYGDPDEASGASDPVPDTGDEAADEDAEILGEAEQRGDRAPGQWPDDPDATDEPWEPGELGGGPGTEPEPDDEVAEPAPVDPSPAPSSGPAAESATDSLHCPACGHTVSTEGSYRAGDACPECHGDYLEAPSE</sequence>
<evidence type="ECO:0000313" key="2">
    <source>
        <dbReference type="EMBL" id="UWM53690.1"/>
    </source>
</evidence>
<organism evidence="2 3">
    <name type="scientific">Salinirubellus salinus</name>
    <dbReference type="NCBI Taxonomy" id="1364945"/>
    <lineage>
        <taxon>Archaea</taxon>
        <taxon>Methanobacteriati</taxon>
        <taxon>Methanobacteriota</taxon>
        <taxon>Stenosarchaea group</taxon>
        <taxon>Halobacteria</taxon>
        <taxon>Halobacteriales</taxon>
        <taxon>Natronomonadaceae</taxon>
        <taxon>Salinirubellus</taxon>
    </lineage>
</organism>
<feature type="compositionally biased region" description="Acidic residues" evidence="1">
    <location>
        <begin position="156"/>
        <end position="167"/>
    </location>
</feature>
<keyword evidence="3" id="KW-1185">Reference proteome</keyword>
<dbReference type="GeneID" id="74944020"/>
<feature type="compositionally biased region" description="Acidic residues" evidence="1">
    <location>
        <begin position="197"/>
        <end position="210"/>
    </location>
</feature>
<dbReference type="InterPro" id="IPR055519">
    <property type="entry name" value="DUF7093"/>
</dbReference>